<dbReference type="EMBL" id="HG722909">
    <property type="protein sequence ID" value="CDJ64140.1"/>
    <property type="molecule type" value="Genomic_DNA"/>
</dbReference>
<keyword evidence="1" id="KW-1133">Transmembrane helix</keyword>
<keyword evidence="1" id="KW-0472">Membrane</keyword>
<evidence type="ECO:0000256" key="1">
    <source>
        <dbReference type="SAM" id="Phobius"/>
    </source>
</evidence>
<accession>U6MR65</accession>
<gene>
    <name evidence="2" type="ORF">ENH_00061160</name>
</gene>
<keyword evidence="1" id="KW-0812">Transmembrane</keyword>
<reference evidence="2" key="1">
    <citation type="submission" date="2013-10" db="EMBL/GenBank/DDBJ databases">
        <title>Genomic analysis of the causative agents of coccidiosis in chickens.</title>
        <authorList>
            <person name="Reid A.J."/>
            <person name="Blake D."/>
            <person name="Billington K."/>
            <person name="Browne H."/>
            <person name="Dunn M."/>
            <person name="Hung S."/>
            <person name="Kawahara F."/>
            <person name="Miranda-Saavedra D."/>
            <person name="Mourier T."/>
            <person name="Nagra H."/>
            <person name="Otto T.D."/>
            <person name="Rawlings N."/>
            <person name="Sanchez A."/>
            <person name="Sanders M."/>
            <person name="Subramaniam C."/>
            <person name="Tay Y."/>
            <person name="Dear P."/>
            <person name="Doerig C."/>
            <person name="Gruber A."/>
            <person name="Parkinson J."/>
            <person name="Shirley M."/>
            <person name="Wan K.L."/>
            <person name="Berriman M."/>
            <person name="Tomley F."/>
            <person name="Pain A."/>
        </authorList>
    </citation>
    <scope>NUCLEOTIDE SEQUENCE [LARGE SCALE GENOMIC DNA]</scope>
    <source>
        <strain evidence="2">Houghton</strain>
    </source>
</reference>
<dbReference type="GeneID" id="25476256"/>
<evidence type="ECO:0000313" key="3">
    <source>
        <dbReference type="Proteomes" id="UP000030754"/>
    </source>
</evidence>
<proteinExistence type="predicted"/>
<organism evidence="2 3">
    <name type="scientific">Eimeria necatrix</name>
    <dbReference type="NCBI Taxonomy" id="51315"/>
    <lineage>
        <taxon>Eukaryota</taxon>
        <taxon>Sar</taxon>
        <taxon>Alveolata</taxon>
        <taxon>Apicomplexa</taxon>
        <taxon>Conoidasida</taxon>
        <taxon>Coccidia</taxon>
        <taxon>Eucoccidiorida</taxon>
        <taxon>Eimeriorina</taxon>
        <taxon>Eimeriidae</taxon>
        <taxon>Eimeria</taxon>
    </lineage>
</organism>
<dbReference type="Proteomes" id="UP000030754">
    <property type="component" value="Unassembled WGS sequence"/>
</dbReference>
<dbReference type="OrthoDB" id="354464at2759"/>
<evidence type="ECO:0000313" key="2">
    <source>
        <dbReference type="EMBL" id="CDJ64140.1"/>
    </source>
</evidence>
<dbReference type="AlphaFoldDB" id="U6MR65"/>
<reference evidence="2" key="2">
    <citation type="submission" date="2013-10" db="EMBL/GenBank/DDBJ databases">
        <authorList>
            <person name="Aslett M."/>
        </authorList>
    </citation>
    <scope>NUCLEOTIDE SEQUENCE [LARGE SCALE GENOMIC DNA]</scope>
    <source>
        <strain evidence="2">Houghton</strain>
    </source>
</reference>
<protein>
    <submittedName>
        <fullName evidence="2">Rhomboid-like protease 4, putative</fullName>
    </submittedName>
</protein>
<keyword evidence="2" id="KW-0645">Protease</keyword>
<keyword evidence="2" id="KW-0378">Hydrolase</keyword>
<dbReference type="RefSeq" id="XP_013432607.1">
    <property type="nucleotide sequence ID" value="XM_013577153.1"/>
</dbReference>
<keyword evidence="3" id="KW-1185">Reference proteome</keyword>
<dbReference type="VEuPathDB" id="ToxoDB:ENH_00061160"/>
<dbReference type="GO" id="GO:0008233">
    <property type="term" value="F:peptidase activity"/>
    <property type="evidence" value="ECO:0007669"/>
    <property type="project" value="UniProtKB-KW"/>
</dbReference>
<feature type="transmembrane region" description="Helical" evidence="1">
    <location>
        <begin position="83"/>
        <end position="105"/>
    </location>
</feature>
<dbReference type="GO" id="GO:0006508">
    <property type="term" value="P:proteolysis"/>
    <property type="evidence" value="ECO:0007669"/>
    <property type="project" value="UniProtKB-KW"/>
</dbReference>
<name>U6MR65_9EIME</name>
<sequence length="161" mass="18722">MVLILLKKNKLLKKEQTDPKKPSFPRKLALLRRCAEAEAVKRRKLEIASKKKASGARGKAIRAVKLRVEEEGRPPCKMAAREWVVRISCFAALTAFWVSLFVVLLEENSYRHYEPPGQLKFEGWLYCKCGYIKYVARQTTWNLNMFWCFGNETDANFYLNA</sequence>